<comment type="caution">
    <text evidence="2">The sequence shown here is derived from an EMBL/GenBank/DDBJ whole genome shotgun (WGS) entry which is preliminary data.</text>
</comment>
<sequence>IIRLNRPFRVSNAGAPTEALKPGAFSSNALARHCVSFFANNEWICAYQPSVVYRGHFCKLPRSGTLDTLIGPLIHHWFSTDQVKPEGAQNDPPSIGCFRSSPVHSSNTQTGSSRPWTAAMLATRTRHLGTTELTSQGSWPQSQQNNSDTNLYRRTNSVKARSKMSSDALLNGFVDSDSLSKEVENASGPKVCLL</sequence>
<evidence type="ECO:0000256" key="1">
    <source>
        <dbReference type="SAM" id="MobiDB-lite"/>
    </source>
</evidence>
<keyword evidence="3" id="KW-1185">Reference proteome</keyword>
<protein>
    <submittedName>
        <fullName evidence="2">Dedicator of cytokinesis protein 9</fullName>
    </submittedName>
</protein>
<reference evidence="2" key="1">
    <citation type="submission" date="2019-05" db="EMBL/GenBank/DDBJ databases">
        <title>Annotation for the trematode Fasciolopsis buski.</title>
        <authorList>
            <person name="Choi Y.-J."/>
        </authorList>
    </citation>
    <scope>NUCLEOTIDE SEQUENCE</scope>
    <source>
        <strain evidence="2">HT</strain>
        <tissue evidence="2">Whole worm</tissue>
    </source>
</reference>
<gene>
    <name evidence="2" type="ORF">FBUS_03251</name>
</gene>
<organism evidence="2 3">
    <name type="scientific">Fasciolopsis buskii</name>
    <dbReference type="NCBI Taxonomy" id="27845"/>
    <lineage>
        <taxon>Eukaryota</taxon>
        <taxon>Metazoa</taxon>
        <taxon>Spiralia</taxon>
        <taxon>Lophotrochozoa</taxon>
        <taxon>Platyhelminthes</taxon>
        <taxon>Trematoda</taxon>
        <taxon>Digenea</taxon>
        <taxon>Plagiorchiida</taxon>
        <taxon>Echinostomata</taxon>
        <taxon>Echinostomatoidea</taxon>
        <taxon>Fasciolidae</taxon>
        <taxon>Fasciolopsis</taxon>
    </lineage>
</organism>
<proteinExistence type="predicted"/>
<dbReference type="OrthoDB" id="6274781at2759"/>
<accession>A0A8E0RUY3</accession>
<name>A0A8E0RUY3_9TREM</name>
<dbReference type="EMBL" id="LUCM01008320">
    <property type="protein sequence ID" value="KAA0188609.1"/>
    <property type="molecule type" value="Genomic_DNA"/>
</dbReference>
<feature type="non-terminal residue" evidence="2">
    <location>
        <position position="1"/>
    </location>
</feature>
<dbReference type="Proteomes" id="UP000728185">
    <property type="component" value="Unassembled WGS sequence"/>
</dbReference>
<evidence type="ECO:0000313" key="2">
    <source>
        <dbReference type="EMBL" id="KAA0188609.1"/>
    </source>
</evidence>
<feature type="region of interest" description="Disordered" evidence="1">
    <location>
        <begin position="131"/>
        <end position="152"/>
    </location>
</feature>
<evidence type="ECO:0000313" key="3">
    <source>
        <dbReference type="Proteomes" id="UP000728185"/>
    </source>
</evidence>
<dbReference type="AlphaFoldDB" id="A0A8E0RUY3"/>